<evidence type="ECO:0000313" key="2">
    <source>
        <dbReference type="Proteomes" id="UP000386281"/>
    </source>
</evidence>
<dbReference type="EMBL" id="CAACXN010000015">
    <property type="protein sequence ID" value="VEW13549.1"/>
    <property type="molecule type" value="Genomic_DNA"/>
</dbReference>
<protein>
    <recommendedName>
        <fullName evidence="3">Terminase small subunit</fullName>
    </recommendedName>
</protein>
<proteinExistence type="predicted"/>
<accession>A0A449D7E1</accession>
<organism evidence="1 2">
    <name type="scientific">Brevibacterium casei</name>
    <dbReference type="NCBI Taxonomy" id="33889"/>
    <lineage>
        <taxon>Bacteria</taxon>
        <taxon>Bacillati</taxon>
        <taxon>Actinomycetota</taxon>
        <taxon>Actinomycetes</taxon>
        <taxon>Micrococcales</taxon>
        <taxon>Brevibacteriaceae</taxon>
        <taxon>Brevibacterium</taxon>
    </lineage>
</organism>
<gene>
    <name evidence="1" type="ORF">NCTC12391_01794</name>
</gene>
<dbReference type="RefSeq" id="WP_190246894.1">
    <property type="nucleotide sequence ID" value="NZ_CAACXN010000015.1"/>
</dbReference>
<sequence>MTPLPAPEGLHERGSRLWSALASELDSAGREVLLEACRAADRLDELDRVIHGDGVIELMRFRTRNDEGDEVTVYFDNVLSEARQQQTTFQRLIQSLKLSSKPQEAGDFLDEIAARRESKATG</sequence>
<dbReference type="Proteomes" id="UP000386281">
    <property type="component" value="Unassembled WGS sequence"/>
</dbReference>
<dbReference type="AlphaFoldDB" id="A0A449D7E1"/>
<name>A0A449D7E1_9MICO</name>
<reference evidence="1 2" key="1">
    <citation type="submission" date="2019-02" db="EMBL/GenBank/DDBJ databases">
        <authorList>
            <consortium name="Pathogen Informatics"/>
        </authorList>
    </citation>
    <scope>NUCLEOTIDE SEQUENCE [LARGE SCALE GENOMIC DNA]</scope>
    <source>
        <strain evidence="1 2">3012STDY7078520</strain>
    </source>
</reference>
<evidence type="ECO:0000313" key="1">
    <source>
        <dbReference type="EMBL" id="VEW13549.1"/>
    </source>
</evidence>
<evidence type="ECO:0008006" key="3">
    <source>
        <dbReference type="Google" id="ProtNLM"/>
    </source>
</evidence>